<dbReference type="PANTHER" id="PTHR46957">
    <property type="entry name" value="CYTOKINE RECEPTOR"/>
    <property type="match status" value="1"/>
</dbReference>
<dbReference type="PANTHER" id="PTHR46957:SF3">
    <property type="entry name" value="CYTOKINE RECEPTOR"/>
    <property type="match status" value="1"/>
</dbReference>
<dbReference type="GO" id="GO:0016020">
    <property type="term" value="C:membrane"/>
    <property type="evidence" value="ECO:0007669"/>
    <property type="project" value="UniProtKB-SubCell"/>
</dbReference>
<organism evidence="3 4">
    <name type="scientific">Romanomermis culicivorax</name>
    <name type="common">Nematode worm</name>
    <dbReference type="NCBI Taxonomy" id="13658"/>
    <lineage>
        <taxon>Eukaryota</taxon>
        <taxon>Metazoa</taxon>
        <taxon>Ecdysozoa</taxon>
        <taxon>Nematoda</taxon>
        <taxon>Enoplea</taxon>
        <taxon>Dorylaimia</taxon>
        <taxon>Mermithida</taxon>
        <taxon>Mermithoidea</taxon>
        <taxon>Mermithidae</taxon>
        <taxon>Romanomermis</taxon>
    </lineage>
</organism>
<proteinExistence type="predicted"/>
<dbReference type="Pfam" id="PF18861">
    <property type="entry name" value="PTP_tm"/>
    <property type="match status" value="1"/>
</dbReference>
<evidence type="ECO:0000259" key="2">
    <source>
        <dbReference type="Pfam" id="PF18861"/>
    </source>
</evidence>
<protein>
    <recommendedName>
        <fullName evidence="1">protein-tyrosine-phosphatase</fullName>
        <ecNumber evidence="1">3.1.3.48</ecNumber>
    </recommendedName>
</protein>
<dbReference type="GO" id="GO:0004725">
    <property type="term" value="F:protein tyrosine phosphatase activity"/>
    <property type="evidence" value="ECO:0007669"/>
    <property type="project" value="UniProtKB-EC"/>
</dbReference>
<dbReference type="SUPFAM" id="SSF49265">
    <property type="entry name" value="Fibronectin type III"/>
    <property type="match status" value="1"/>
</dbReference>
<keyword evidence="3" id="KW-1185">Reference proteome</keyword>
<dbReference type="Gene3D" id="2.60.40.10">
    <property type="entry name" value="Immunoglobulins"/>
    <property type="match status" value="1"/>
</dbReference>
<evidence type="ECO:0000313" key="3">
    <source>
        <dbReference type="Proteomes" id="UP000887565"/>
    </source>
</evidence>
<sequence>MWISPESHLKNISYKIGYTGSDGTEYDAPIVIDKNSHIFEELKPSIWYTFSVTVIMNSQESESESVTLTSGKASDPVPRLIESSPYTLKISFDESIFAETNGPIETYLVILTEDYKLDNYSSKMSTWYDIQNAEMWPPYVTSPIDYNPFSDKRISEAIFTIGQDNCKFARPGERCNGPLKPLTLFYVKIRGCTKSDVCMESSYSKMATEKEMIQNDKIRYLNYSSTRSILNLATLITLFYFSKCSFM</sequence>
<reference evidence="4" key="1">
    <citation type="submission" date="2022-11" db="UniProtKB">
        <authorList>
            <consortium name="WormBaseParasite"/>
        </authorList>
    </citation>
    <scope>IDENTIFICATION</scope>
</reference>
<dbReference type="InterPro" id="IPR041201">
    <property type="entry name" value="PTPRJ_TM"/>
</dbReference>
<accession>A0A915HV72</accession>
<dbReference type="AlphaFoldDB" id="A0A915HV72"/>
<name>A0A915HV72_ROMCU</name>
<dbReference type="WBParaSite" id="nRc.2.0.1.t05680-RA">
    <property type="protein sequence ID" value="nRc.2.0.1.t05680-RA"/>
    <property type="gene ID" value="nRc.2.0.1.g05680"/>
</dbReference>
<feature type="domain" description="PTPRJ transmembrane" evidence="2">
    <location>
        <begin position="94"/>
        <end position="197"/>
    </location>
</feature>
<dbReference type="EC" id="3.1.3.48" evidence="1"/>
<dbReference type="InterPro" id="IPR050713">
    <property type="entry name" value="RTP_Phos/Ushers"/>
</dbReference>
<evidence type="ECO:0000256" key="1">
    <source>
        <dbReference type="ARBA" id="ARBA00013064"/>
    </source>
</evidence>
<dbReference type="InterPro" id="IPR036116">
    <property type="entry name" value="FN3_sf"/>
</dbReference>
<dbReference type="Proteomes" id="UP000887565">
    <property type="component" value="Unplaced"/>
</dbReference>
<dbReference type="InterPro" id="IPR013783">
    <property type="entry name" value="Ig-like_fold"/>
</dbReference>
<evidence type="ECO:0000313" key="4">
    <source>
        <dbReference type="WBParaSite" id="nRc.2.0.1.t05680-RA"/>
    </source>
</evidence>